<feature type="region of interest" description="Disordered" evidence="1">
    <location>
        <begin position="26"/>
        <end position="59"/>
    </location>
</feature>
<dbReference type="PANTHER" id="PTHR34385:SF1">
    <property type="entry name" value="PEPTIDOGLYCAN L-ALANYL-D-GLUTAMATE ENDOPEPTIDASE CWLK"/>
    <property type="match status" value="1"/>
</dbReference>
<keyword evidence="4" id="KW-0645">Protease</keyword>
<sequence>MTTHKVSRWAAVAMGTALAAGLLSACGDAGATNKPDQEAQQPSGEQANAEETSTPSPFAADSLQATLEQKDGKDVVTNSTSMRVVVNKERYLPDGYEPSDLVIPDVPFSYGDAEAQEKSHLRKEAAEALERLFEGAKAADIELYAVSGYRSYARQKNIYDRNVSIKGEEEAAKVSAFPGTSEHQTGLAMDVSALSVNNDLEQTFGDTEEGRWLADHAQEYGFIVHYLKGKEEQTGYSYEPWHIRYVGKELAEAVHASGLSLEEYLDESNLNSGK</sequence>
<keyword evidence="5" id="KW-1185">Reference proteome</keyword>
<evidence type="ECO:0000256" key="2">
    <source>
        <dbReference type="SAM" id="SignalP"/>
    </source>
</evidence>
<dbReference type="RefSeq" id="WP_229714214.1">
    <property type="nucleotide sequence ID" value="NZ_BMDD01000004.1"/>
</dbReference>
<protein>
    <submittedName>
        <fullName evidence="4">Carboxypeptidase YodJ</fullName>
    </submittedName>
</protein>
<gene>
    <name evidence="4" type="primary">yodJ</name>
    <name evidence="4" type="ORF">GCM10007362_31700</name>
</gene>
<dbReference type="PANTHER" id="PTHR34385">
    <property type="entry name" value="D-ALANYL-D-ALANINE CARBOXYPEPTIDASE"/>
    <property type="match status" value="1"/>
</dbReference>
<evidence type="ECO:0000313" key="4">
    <source>
        <dbReference type="EMBL" id="GGH81622.1"/>
    </source>
</evidence>
<dbReference type="InterPro" id="IPR052179">
    <property type="entry name" value="DD-CPase-like"/>
</dbReference>
<dbReference type="Proteomes" id="UP000605427">
    <property type="component" value="Unassembled WGS sequence"/>
</dbReference>
<evidence type="ECO:0000313" key="5">
    <source>
        <dbReference type="Proteomes" id="UP000605427"/>
    </source>
</evidence>
<dbReference type="GO" id="GO:0004180">
    <property type="term" value="F:carboxypeptidase activity"/>
    <property type="evidence" value="ECO:0007669"/>
    <property type="project" value="UniProtKB-KW"/>
</dbReference>
<dbReference type="SUPFAM" id="SSF55166">
    <property type="entry name" value="Hedgehog/DD-peptidase"/>
    <property type="match status" value="1"/>
</dbReference>
<dbReference type="EMBL" id="BMDD01000004">
    <property type="protein sequence ID" value="GGH81622.1"/>
    <property type="molecule type" value="Genomic_DNA"/>
</dbReference>
<reference evidence="5" key="1">
    <citation type="journal article" date="2019" name="Int. J. Syst. Evol. Microbiol.">
        <title>The Global Catalogue of Microorganisms (GCM) 10K type strain sequencing project: providing services to taxonomists for standard genome sequencing and annotation.</title>
        <authorList>
            <consortium name="The Broad Institute Genomics Platform"/>
            <consortium name="The Broad Institute Genome Sequencing Center for Infectious Disease"/>
            <person name="Wu L."/>
            <person name="Ma J."/>
        </authorList>
    </citation>
    <scope>NUCLEOTIDE SEQUENCE [LARGE SCALE GENOMIC DNA]</scope>
    <source>
        <strain evidence="5">CCM 8702</strain>
    </source>
</reference>
<dbReference type="PROSITE" id="PS51257">
    <property type="entry name" value="PROKAR_LIPOPROTEIN"/>
    <property type="match status" value="1"/>
</dbReference>
<keyword evidence="4" id="KW-0121">Carboxypeptidase</keyword>
<dbReference type="InterPro" id="IPR058193">
    <property type="entry name" value="VanY/YodJ_core_dom"/>
</dbReference>
<proteinExistence type="predicted"/>
<dbReference type="Gene3D" id="3.30.1380.10">
    <property type="match status" value="1"/>
</dbReference>
<dbReference type="Pfam" id="PF02557">
    <property type="entry name" value="VanY"/>
    <property type="match status" value="1"/>
</dbReference>
<feature type="domain" description="D-alanyl-D-alanine carboxypeptidase-like core" evidence="3">
    <location>
        <begin position="119"/>
        <end position="248"/>
    </location>
</feature>
<evidence type="ECO:0000256" key="1">
    <source>
        <dbReference type="SAM" id="MobiDB-lite"/>
    </source>
</evidence>
<keyword evidence="4" id="KW-0378">Hydrolase</keyword>
<accession>A0ABQ1ZY94</accession>
<dbReference type="InterPro" id="IPR003709">
    <property type="entry name" value="VanY-like_core_dom"/>
</dbReference>
<feature type="signal peptide" evidence="2">
    <location>
        <begin position="1"/>
        <end position="19"/>
    </location>
</feature>
<feature type="compositionally biased region" description="Polar residues" evidence="1">
    <location>
        <begin position="38"/>
        <end position="56"/>
    </location>
</feature>
<dbReference type="InterPro" id="IPR009045">
    <property type="entry name" value="Zn_M74/Hedgehog-like"/>
</dbReference>
<keyword evidence="2" id="KW-0732">Signal</keyword>
<comment type="caution">
    <text evidence="4">The sequence shown here is derived from an EMBL/GenBank/DDBJ whole genome shotgun (WGS) entry which is preliminary data.</text>
</comment>
<organism evidence="4 5">
    <name type="scientific">Saccharibacillus endophyticus</name>
    <dbReference type="NCBI Taxonomy" id="2060666"/>
    <lineage>
        <taxon>Bacteria</taxon>
        <taxon>Bacillati</taxon>
        <taxon>Bacillota</taxon>
        <taxon>Bacilli</taxon>
        <taxon>Bacillales</taxon>
        <taxon>Paenibacillaceae</taxon>
        <taxon>Saccharibacillus</taxon>
    </lineage>
</organism>
<feature type="chain" id="PRO_5046816235" evidence="2">
    <location>
        <begin position="20"/>
        <end position="274"/>
    </location>
</feature>
<name>A0ABQ1ZY94_9BACL</name>
<dbReference type="CDD" id="cd14852">
    <property type="entry name" value="LD-carboxypeptidase"/>
    <property type="match status" value="1"/>
</dbReference>
<evidence type="ECO:0000259" key="3">
    <source>
        <dbReference type="Pfam" id="PF02557"/>
    </source>
</evidence>